<dbReference type="Gene3D" id="3.90.1110.10">
    <property type="entry name" value="RNA polymerase Rpb2, domain 2"/>
    <property type="match status" value="1"/>
</dbReference>
<feature type="domain" description="RNA polymerase Rpb2" evidence="14">
    <location>
        <begin position="193"/>
        <end position="382"/>
    </location>
</feature>
<dbReference type="InterPro" id="IPR007120">
    <property type="entry name" value="DNA-dir_RNAP_su2_dom"/>
</dbReference>
<feature type="domain" description="RNA polymerase Rpb2" evidence="18">
    <location>
        <begin position="646"/>
        <end position="687"/>
    </location>
</feature>
<dbReference type="Pfam" id="PF04565">
    <property type="entry name" value="RNA_pol_Rpb2_3"/>
    <property type="match status" value="1"/>
</dbReference>
<reference evidence="19" key="1">
    <citation type="submission" date="2021-09" db="EMBL/GenBank/DDBJ databases">
        <authorList>
            <consortium name="AG Swart"/>
            <person name="Singh M."/>
            <person name="Singh A."/>
            <person name="Seah K."/>
            <person name="Emmerich C."/>
        </authorList>
    </citation>
    <scope>NUCLEOTIDE SEQUENCE</scope>
    <source>
        <strain evidence="19">ATCC30299</strain>
    </source>
</reference>
<evidence type="ECO:0000256" key="1">
    <source>
        <dbReference type="ARBA" id="ARBA00006835"/>
    </source>
</evidence>
<dbReference type="Pfam" id="PF00562">
    <property type="entry name" value="RNA_pol_Rpb2_6"/>
    <property type="match status" value="1"/>
</dbReference>
<evidence type="ECO:0000256" key="4">
    <source>
        <dbReference type="ARBA" id="ARBA00022695"/>
    </source>
</evidence>
<dbReference type="InterPro" id="IPR007644">
    <property type="entry name" value="RNA_pol_bsu_protrusion"/>
</dbReference>
<dbReference type="GO" id="GO:0046872">
    <property type="term" value="F:metal ion binding"/>
    <property type="evidence" value="ECO:0007669"/>
    <property type="project" value="UniProtKB-KW"/>
</dbReference>
<evidence type="ECO:0000259" key="15">
    <source>
        <dbReference type="Pfam" id="PF04563"/>
    </source>
</evidence>
<dbReference type="Pfam" id="PF04561">
    <property type="entry name" value="RNA_pol_Rpb2_2"/>
    <property type="match status" value="1"/>
</dbReference>
<dbReference type="InterPro" id="IPR007642">
    <property type="entry name" value="RNA_pol_Rpb2_2"/>
</dbReference>
<comment type="caution">
    <text evidence="19">The sequence shown here is derived from an EMBL/GenBank/DDBJ whole genome shotgun (WGS) entry which is preliminary data.</text>
</comment>
<comment type="similarity">
    <text evidence="1 9">Belongs to the RNA polymerase beta chain family.</text>
</comment>
<comment type="function">
    <text evidence="10">DNA-dependent RNA polymerase catalyzes the transcription of DNA into RNA using the four ribonucleoside triphosphates as substrates.</text>
</comment>
<evidence type="ECO:0000256" key="5">
    <source>
        <dbReference type="ARBA" id="ARBA00022723"/>
    </source>
</evidence>
<keyword evidence="4 10" id="KW-0548">Nucleotidyltransferase</keyword>
<dbReference type="InterPro" id="IPR007121">
    <property type="entry name" value="RNA_pol_bsu_CS"/>
</dbReference>
<dbReference type="PROSITE" id="PS01166">
    <property type="entry name" value="RNA_POL_BETA"/>
    <property type="match status" value="1"/>
</dbReference>
<evidence type="ECO:0000256" key="3">
    <source>
        <dbReference type="ARBA" id="ARBA00022679"/>
    </source>
</evidence>
<evidence type="ECO:0000256" key="8">
    <source>
        <dbReference type="ARBA" id="ARBA00048552"/>
    </source>
</evidence>
<dbReference type="InterPro" id="IPR014724">
    <property type="entry name" value="RNA_pol_RPB2_OB-fold"/>
</dbReference>
<dbReference type="FunFam" id="3.90.1800.10:FF:000002">
    <property type="entry name" value="DNA-directed RNA polymerase subunit beta"/>
    <property type="match status" value="1"/>
</dbReference>
<protein>
    <recommendedName>
        <fullName evidence="10">DNA-directed RNA polymerase subunit beta</fullName>
        <ecNumber evidence="10">2.7.7.6</ecNumber>
    </recommendedName>
</protein>
<dbReference type="InterPro" id="IPR037034">
    <property type="entry name" value="RNA_pol_Rpb2_2_sf"/>
</dbReference>
<dbReference type="Pfam" id="PF04560">
    <property type="entry name" value="RNA_pol_Rpb2_7"/>
    <property type="match status" value="1"/>
</dbReference>
<feature type="domain" description="DNA-directed RNA polymerase subunit 2 hybrid-binding" evidence="12">
    <location>
        <begin position="694"/>
        <end position="1060"/>
    </location>
</feature>
<dbReference type="Pfam" id="PF04566">
    <property type="entry name" value="RNA_pol_Rpb2_4"/>
    <property type="match status" value="1"/>
</dbReference>
<keyword evidence="3 10" id="KW-0808">Transferase</keyword>
<evidence type="ECO:0000256" key="10">
    <source>
        <dbReference type="RuleBase" id="RU363031"/>
    </source>
</evidence>
<dbReference type="SUPFAM" id="SSF64484">
    <property type="entry name" value="beta and beta-prime subunits of DNA dependent RNA-polymerase"/>
    <property type="match status" value="1"/>
</dbReference>
<dbReference type="Proteomes" id="UP001162131">
    <property type="component" value="Unassembled WGS sequence"/>
</dbReference>
<feature type="domain" description="RNA polymerase Rpb2" evidence="17">
    <location>
        <begin position="555"/>
        <end position="616"/>
    </location>
</feature>
<evidence type="ECO:0000313" key="19">
    <source>
        <dbReference type="EMBL" id="CAG9312236.1"/>
    </source>
</evidence>
<evidence type="ECO:0000256" key="9">
    <source>
        <dbReference type="RuleBase" id="RU000434"/>
    </source>
</evidence>
<keyword evidence="2 10" id="KW-0240">DNA-directed RNA polymerase</keyword>
<keyword evidence="6" id="KW-0862">Zinc</keyword>
<dbReference type="Pfam" id="PF04567">
    <property type="entry name" value="RNA_pol_Rpb2_5"/>
    <property type="match status" value="1"/>
</dbReference>
<dbReference type="EMBL" id="CAJZBQ010000005">
    <property type="protein sequence ID" value="CAG9312236.1"/>
    <property type="molecule type" value="Genomic_DNA"/>
</dbReference>
<dbReference type="InterPro" id="IPR007646">
    <property type="entry name" value="RNA_pol_Rpb2_4"/>
</dbReference>
<dbReference type="Gene3D" id="3.90.1800.10">
    <property type="entry name" value="RNA polymerase alpha subunit dimerisation domain"/>
    <property type="match status" value="1"/>
</dbReference>
<dbReference type="GO" id="GO:0003677">
    <property type="term" value="F:DNA binding"/>
    <property type="evidence" value="ECO:0007669"/>
    <property type="project" value="InterPro"/>
</dbReference>
<comment type="catalytic activity">
    <reaction evidence="8 10">
        <text>RNA(n) + a ribonucleoside 5'-triphosphate = RNA(n+1) + diphosphate</text>
        <dbReference type="Rhea" id="RHEA:21248"/>
        <dbReference type="Rhea" id="RHEA-COMP:14527"/>
        <dbReference type="Rhea" id="RHEA-COMP:17342"/>
        <dbReference type="ChEBI" id="CHEBI:33019"/>
        <dbReference type="ChEBI" id="CHEBI:61557"/>
        <dbReference type="ChEBI" id="CHEBI:140395"/>
        <dbReference type="EC" id="2.7.7.6"/>
    </reaction>
</comment>
<evidence type="ECO:0000256" key="11">
    <source>
        <dbReference type="SAM" id="MobiDB-lite"/>
    </source>
</evidence>
<dbReference type="Gene3D" id="3.90.1100.10">
    <property type="match status" value="1"/>
</dbReference>
<dbReference type="GO" id="GO:0000428">
    <property type="term" value="C:DNA-directed RNA polymerase complex"/>
    <property type="evidence" value="ECO:0007669"/>
    <property type="project" value="UniProtKB-KW"/>
</dbReference>
<accession>A0AAU9IG19</accession>
<keyword evidence="5" id="KW-0479">Metal-binding</keyword>
<dbReference type="FunFam" id="2.40.270.10:FF:000011">
    <property type="entry name" value="DNA-directed RNA polymerase subunit beta"/>
    <property type="match status" value="1"/>
</dbReference>
<dbReference type="EC" id="2.7.7.6" evidence="10"/>
<dbReference type="GO" id="GO:0032549">
    <property type="term" value="F:ribonucleoside binding"/>
    <property type="evidence" value="ECO:0007669"/>
    <property type="project" value="InterPro"/>
</dbReference>
<dbReference type="NCBIfam" id="NF007175">
    <property type="entry name" value="PRK09606.1"/>
    <property type="match status" value="1"/>
</dbReference>
<dbReference type="GO" id="GO:0003899">
    <property type="term" value="F:DNA-directed RNA polymerase activity"/>
    <property type="evidence" value="ECO:0007669"/>
    <property type="project" value="UniProtKB-EC"/>
</dbReference>
<gene>
    <name evidence="19" type="ORF">BSTOLATCC_MIC5479</name>
</gene>
<name>A0AAU9IG19_9CILI</name>
<dbReference type="Gene3D" id="3.90.1070.20">
    <property type="match status" value="1"/>
</dbReference>
<dbReference type="GO" id="GO:0006351">
    <property type="term" value="P:DNA-templated transcription"/>
    <property type="evidence" value="ECO:0007669"/>
    <property type="project" value="InterPro"/>
</dbReference>
<proteinExistence type="inferred from homology"/>
<feature type="domain" description="RNA polymerase beta subunit protrusion" evidence="15">
    <location>
        <begin position="23"/>
        <end position="430"/>
    </location>
</feature>
<feature type="domain" description="RNA polymerase Rpb2" evidence="13">
    <location>
        <begin position="1062"/>
        <end position="1154"/>
    </location>
</feature>
<dbReference type="PANTHER" id="PTHR20856">
    <property type="entry name" value="DNA-DIRECTED RNA POLYMERASE I SUBUNIT 2"/>
    <property type="match status" value="1"/>
</dbReference>
<evidence type="ECO:0000259" key="18">
    <source>
        <dbReference type="Pfam" id="PF04567"/>
    </source>
</evidence>
<dbReference type="InterPro" id="IPR037033">
    <property type="entry name" value="DNA-dir_RNAP_su2_hyb_sf"/>
</dbReference>
<evidence type="ECO:0000256" key="7">
    <source>
        <dbReference type="ARBA" id="ARBA00023163"/>
    </source>
</evidence>
<organism evidence="19 20">
    <name type="scientific">Blepharisma stoltei</name>
    <dbReference type="NCBI Taxonomy" id="1481888"/>
    <lineage>
        <taxon>Eukaryota</taxon>
        <taxon>Sar</taxon>
        <taxon>Alveolata</taxon>
        <taxon>Ciliophora</taxon>
        <taxon>Postciliodesmatophora</taxon>
        <taxon>Heterotrichea</taxon>
        <taxon>Heterotrichida</taxon>
        <taxon>Blepharismidae</taxon>
        <taxon>Blepharisma</taxon>
    </lineage>
</organism>
<dbReference type="CDD" id="cd00653">
    <property type="entry name" value="RNA_pol_B_RPB2"/>
    <property type="match status" value="1"/>
</dbReference>
<evidence type="ECO:0000256" key="2">
    <source>
        <dbReference type="ARBA" id="ARBA00022478"/>
    </source>
</evidence>
<feature type="domain" description="RNA polymerase Rpb2" evidence="16">
    <location>
        <begin position="456"/>
        <end position="520"/>
    </location>
</feature>
<evidence type="ECO:0000259" key="13">
    <source>
        <dbReference type="Pfam" id="PF04560"/>
    </source>
</evidence>
<evidence type="ECO:0000313" key="20">
    <source>
        <dbReference type="Proteomes" id="UP001162131"/>
    </source>
</evidence>
<sequence>MEDEEISQEDAWVVISEYFKENGLVSQQLSSFNHFILHTIQEIIEDSAEITIIPERQYRPGERQQQELRYVISFKQATLGARPVLKEQDGSSNLIFPHEARLRNLTYASNLLVDVQKQSIVNYEGRGEHVEGEEEQKGVFIGRIPIMVRSNYCALSNKTEKERITYKECVFDQGGYFIINGKEKVLVAQEKMANNFVYVFHRSQPSKYSWVAEIRSQNESSNKVPSQFSIRLTHKVKSSHEQVIRANLPYIKSDVPVVILFRAMGFVADKDIISHICYDAADVRMMELLKPSLEEAFVIPSQEVALDFIGRRGNSVGASQEQRIIYAKDLLQKEMLPHVSVSAEYETKKAFFVGYMVHRLCNAALGRNKEDDRDHYGKKRLDLAGSLLANLFRQLFRRFTKTAQEVMKKQVDSQHDINLVAAVKEHIITSGLRYALATGNWMQDKTGAVSKTGVSQVLSRLTFSSSLSHLRRLNTPLQKQGKLTKPRQLHNTHWGMICPAETPEGQACGLVKNLTLMAHISVSCNSSQLQRMLEELNTENLVELSVKNIHDRTKVFFNGSWIGIHGDAEYLVKTLVNCRRGGMLPKQVSIVRDIPNKEIRIYSDSGRIQRPVFIAENNKIKMSRYYIEQMKLPRERPDHLSFDKCTELGLIEFLDTEEEETSLIAMTMKELNEGGNKYHYTHCEIHPSMILGVCASIIPFPDHNQSPRNTYQSAMGKQAMGIYTSNYQLRMDTLAHVLYYAQKPLVMTRAMEFMYFKELPSGCNAVVAIACYTGYNQEDSVIMNQSSIDRGFFRSIFYRTYENQAKTIGGADEEFHIPAKETTVGTRDGCYDKLDVDGLIIPGQRVSGDDVIIGKTAALNAFGATNRQTRKDVSICLRHSESGIIDSVLLTVDDLGHKFAKIKMRSIRIPQIGDKFASRHGQKGTIGQTFRQEDLPFSKQGISPDIIVNPHAIPSRMTIGHLIECLASKVACLRGEEGDGTPFQSVTVEDISRDLHALGYQLRGNEVMYNGHTGNRLASQIFFGPTYYQRLKHMVDDKIHSRARGQVQSLTRQPTEGRSRDGGLRFGEMERDCMISHGAARFLKERLFEASDAYRVHVCENCGLFAIANLDRNMFQCKQCKNKNTRISQIFIPYACKLLFQELMAMHIAPRLHTSIS</sequence>
<evidence type="ECO:0000256" key="6">
    <source>
        <dbReference type="ARBA" id="ARBA00022833"/>
    </source>
</evidence>
<evidence type="ECO:0000259" key="14">
    <source>
        <dbReference type="Pfam" id="PF04561"/>
    </source>
</evidence>
<dbReference type="Gene3D" id="2.40.50.150">
    <property type="match status" value="1"/>
</dbReference>
<keyword evidence="20" id="KW-1185">Reference proteome</keyword>
<evidence type="ECO:0000259" key="12">
    <source>
        <dbReference type="Pfam" id="PF00562"/>
    </source>
</evidence>
<evidence type="ECO:0000259" key="17">
    <source>
        <dbReference type="Pfam" id="PF04566"/>
    </source>
</evidence>
<dbReference type="InterPro" id="IPR015712">
    <property type="entry name" value="DNA-dir_RNA_pol_su2"/>
</dbReference>
<dbReference type="InterPro" id="IPR007647">
    <property type="entry name" value="RNA_pol_Rpb2_5"/>
</dbReference>
<dbReference type="InterPro" id="IPR007645">
    <property type="entry name" value="RNA_pol_Rpb2_3"/>
</dbReference>
<dbReference type="InterPro" id="IPR007641">
    <property type="entry name" value="RNA_pol_Rpb2_7"/>
</dbReference>
<feature type="region of interest" description="Disordered" evidence="11">
    <location>
        <begin position="1044"/>
        <end position="1063"/>
    </location>
</feature>
<keyword evidence="7 10" id="KW-0804">Transcription</keyword>
<dbReference type="Gene3D" id="2.40.270.10">
    <property type="entry name" value="DNA-directed RNA polymerase, subunit 2, domain 6"/>
    <property type="match status" value="1"/>
</dbReference>
<dbReference type="AlphaFoldDB" id="A0AAU9IG19"/>
<evidence type="ECO:0000259" key="16">
    <source>
        <dbReference type="Pfam" id="PF04565"/>
    </source>
</evidence>
<dbReference type="Pfam" id="PF04563">
    <property type="entry name" value="RNA_pol_Rpb2_1"/>
    <property type="match status" value="1"/>
</dbReference>